<accession>A0A919FIG4</accession>
<evidence type="ECO:0000313" key="2">
    <source>
        <dbReference type="EMBL" id="GHH66293.1"/>
    </source>
</evidence>
<evidence type="ECO:0000313" key="3">
    <source>
        <dbReference type="Proteomes" id="UP000627369"/>
    </source>
</evidence>
<sequence length="172" mass="18893">MPTIDPDAASVLVGTIVGAGIATLGSWLTTRQQTDSAKMLDESRAAEQRRIAMTERVGQFLAATYHGITSLRQLALAESELKSTVEKVEVWPIVDRLNSALVAIEVNDPEDVVDTARRIDRAVYALSKAAGSETFTQESWRAKRQEHMANLPVELKQIVRQHATRLQAGILS</sequence>
<keyword evidence="1" id="KW-0472">Membrane</keyword>
<protein>
    <submittedName>
        <fullName evidence="2">Uncharacterized protein</fullName>
    </submittedName>
</protein>
<keyword evidence="3" id="KW-1185">Reference proteome</keyword>
<dbReference type="EMBL" id="BNAS01000001">
    <property type="protein sequence ID" value="GHH66293.1"/>
    <property type="molecule type" value="Genomic_DNA"/>
</dbReference>
<organism evidence="2 3">
    <name type="scientific">Promicromonospora soli</name>
    <dbReference type="NCBI Taxonomy" id="2035533"/>
    <lineage>
        <taxon>Bacteria</taxon>
        <taxon>Bacillati</taxon>
        <taxon>Actinomycetota</taxon>
        <taxon>Actinomycetes</taxon>
        <taxon>Micrococcales</taxon>
        <taxon>Promicromonosporaceae</taxon>
        <taxon>Promicromonospora</taxon>
    </lineage>
</organism>
<name>A0A919FIG4_9MICO</name>
<proteinExistence type="predicted"/>
<dbReference type="RefSeq" id="WP_189667764.1">
    <property type="nucleotide sequence ID" value="NZ_BNAS01000001.1"/>
</dbReference>
<reference evidence="2" key="2">
    <citation type="submission" date="2020-09" db="EMBL/GenBank/DDBJ databases">
        <authorList>
            <person name="Sun Q."/>
            <person name="Zhou Y."/>
        </authorList>
    </citation>
    <scope>NUCLEOTIDE SEQUENCE</scope>
    <source>
        <strain evidence="2">CGMCC 4.7398</strain>
    </source>
</reference>
<keyword evidence="1" id="KW-1133">Transmembrane helix</keyword>
<dbReference type="AlphaFoldDB" id="A0A919FIG4"/>
<reference evidence="2" key="1">
    <citation type="journal article" date="2014" name="Int. J. Syst. Evol. Microbiol.">
        <title>Complete genome sequence of Corynebacterium casei LMG S-19264T (=DSM 44701T), isolated from a smear-ripened cheese.</title>
        <authorList>
            <consortium name="US DOE Joint Genome Institute (JGI-PGF)"/>
            <person name="Walter F."/>
            <person name="Albersmeier A."/>
            <person name="Kalinowski J."/>
            <person name="Ruckert C."/>
        </authorList>
    </citation>
    <scope>NUCLEOTIDE SEQUENCE</scope>
    <source>
        <strain evidence="2">CGMCC 4.7398</strain>
    </source>
</reference>
<evidence type="ECO:0000256" key="1">
    <source>
        <dbReference type="SAM" id="Phobius"/>
    </source>
</evidence>
<gene>
    <name evidence="2" type="ORF">GCM10017772_05990</name>
</gene>
<keyword evidence="1" id="KW-0812">Transmembrane</keyword>
<comment type="caution">
    <text evidence="2">The sequence shown here is derived from an EMBL/GenBank/DDBJ whole genome shotgun (WGS) entry which is preliminary data.</text>
</comment>
<dbReference type="Proteomes" id="UP000627369">
    <property type="component" value="Unassembled WGS sequence"/>
</dbReference>
<feature type="transmembrane region" description="Helical" evidence="1">
    <location>
        <begin position="12"/>
        <end position="30"/>
    </location>
</feature>